<protein>
    <submittedName>
        <fullName evidence="1">Uncharacterized protein</fullName>
    </submittedName>
</protein>
<keyword evidence="2" id="KW-1185">Reference proteome</keyword>
<gene>
    <name evidence="1" type="ORF">O7A05_10000</name>
</gene>
<organism evidence="1 2">
    <name type="scientific">Mesorhizobium argentiipisi</name>
    <dbReference type="NCBI Taxonomy" id="3015175"/>
    <lineage>
        <taxon>Bacteria</taxon>
        <taxon>Pseudomonadati</taxon>
        <taxon>Pseudomonadota</taxon>
        <taxon>Alphaproteobacteria</taxon>
        <taxon>Hyphomicrobiales</taxon>
        <taxon>Phyllobacteriaceae</taxon>
        <taxon>Mesorhizobium</taxon>
    </lineage>
</organism>
<dbReference type="Proteomes" id="UP001366503">
    <property type="component" value="Unassembled WGS sequence"/>
</dbReference>
<accession>A0ABU8KBE8</accession>
<sequence>MSTCGIVRKQPKPVHAGVEMDYRGKGAPQPARCLVPFLDLVAAVKDGQEVRIDECLRFLRQKATQHTDRCPLEDSPKRHAIIGSCNKKGLGARLPQRERHAIMPCPYASPFITAAQSASPAVALKRL</sequence>
<comment type="caution">
    <text evidence="1">The sequence shown here is derived from an EMBL/GenBank/DDBJ whole genome shotgun (WGS) entry which is preliminary data.</text>
</comment>
<reference evidence="1 2" key="1">
    <citation type="submission" date="2022-12" db="EMBL/GenBank/DDBJ databases">
        <authorList>
            <person name="Muema E."/>
        </authorList>
    </citation>
    <scope>NUCLEOTIDE SEQUENCE [LARGE SCALE GENOMIC DNA]</scope>
    <source>
        <strain evidence="2">1330</strain>
    </source>
</reference>
<evidence type="ECO:0000313" key="2">
    <source>
        <dbReference type="Proteomes" id="UP001366503"/>
    </source>
</evidence>
<dbReference type="EMBL" id="JAPYKO010000005">
    <property type="protein sequence ID" value="MEI9402491.1"/>
    <property type="molecule type" value="Genomic_DNA"/>
</dbReference>
<proteinExistence type="predicted"/>
<name>A0ABU8KBE8_9HYPH</name>
<evidence type="ECO:0000313" key="1">
    <source>
        <dbReference type="EMBL" id="MEI9402491.1"/>
    </source>
</evidence>